<dbReference type="AlphaFoldDB" id="A0A394DCB7"/>
<dbReference type="Pfam" id="PF25015">
    <property type="entry name" value="RBD_AKAP-17A"/>
    <property type="match status" value="1"/>
</dbReference>
<comment type="caution">
    <text evidence="1">The sequence shown here is derived from an EMBL/GenBank/DDBJ whole genome shotgun (WGS) entry which is preliminary data.</text>
</comment>
<organism evidence="1 2">
    <name type="scientific">Lupinus angustifolius</name>
    <name type="common">Narrow-leaved blue lupine</name>
    <dbReference type="NCBI Taxonomy" id="3871"/>
    <lineage>
        <taxon>Eukaryota</taxon>
        <taxon>Viridiplantae</taxon>
        <taxon>Streptophyta</taxon>
        <taxon>Embryophyta</taxon>
        <taxon>Tracheophyta</taxon>
        <taxon>Spermatophyta</taxon>
        <taxon>Magnoliopsida</taxon>
        <taxon>eudicotyledons</taxon>
        <taxon>Gunneridae</taxon>
        <taxon>Pentapetalae</taxon>
        <taxon>rosids</taxon>
        <taxon>fabids</taxon>
        <taxon>Fabales</taxon>
        <taxon>Fabaceae</taxon>
        <taxon>Papilionoideae</taxon>
        <taxon>50 kb inversion clade</taxon>
        <taxon>genistoids sensu lato</taxon>
        <taxon>core genistoids</taxon>
        <taxon>Genisteae</taxon>
        <taxon>Lupinus</taxon>
    </lineage>
</organism>
<dbReference type="Gramene" id="OIW20865">
    <property type="protein sequence ID" value="OIW20865"/>
    <property type="gene ID" value="TanjilG_24943"/>
</dbReference>
<evidence type="ECO:0000313" key="1">
    <source>
        <dbReference type="EMBL" id="OIW20865.1"/>
    </source>
</evidence>
<gene>
    <name evidence="1" type="ORF">TanjilG_24943</name>
</gene>
<dbReference type="STRING" id="3871.A0A394DCB7"/>
<name>A0A394DCB7_LUPAN</name>
<protein>
    <submittedName>
        <fullName evidence="1">Uncharacterized protein</fullName>
    </submittedName>
</protein>
<keyword evidence="2" id="KW-1185">Reference proteome</keyword>
<sequence length="425" mass="49628">MNNQDEQQEQQPLKLKQLGPTESLEIDSGLTLVPRVKLNLTIYPSTPLTLTNPIDEWKMKRALLDFLHSSFHYSISVPEEDLTVKRLKDLKKRKREDAVAAGTLHVWDLGFLEKGLEKDYELREIEEKFLEWRKGLVEKLDGIELNLEGVRFRLNVIVPISDDFHGMKKAWEEFYAFQNRGYSRGKREPDTIILRGVPSRWFAEPRVSSKPSMLVTHTIFSTFGKIRNLNVAEDDDLGKEANEGSEDLISGLYCKIVVQFEKHRDFHDALRVLCSRSLQKQGSRLKADYEVNWDKDGFFWNSRNQTLEKNKVAAVAADHNRSEAPRRQAYGSRHSPDNVRPRRFKVNFDILRLKDLSYCPNYLFSYVMNFLSHDLSSSLDFRLVRNVNGTHRNFPHTMFWYMEMIQFLEVIDLDWLESGQAHEVG</sequence>
<dbReference type="EMBL" id="MLAU01015945">
    <property type="protein sequence ID" value="OIW20865.1"/>
    <property type="molecule type" value="Genomic_DNA"/>
</dbReference>
<reference evidence="1 2" key="1">
    <citation type="journal article" date="2017" name="Plant Biotechnol. J.">
        <title>A comprehensive draft genome sequence for lupin (Lupinus angustifolius), an emerging health food: insights into plant-microbe interactions and legume evolution.</title>
        <authorList>
            <person name="Hane J.K."/>
            <person name="Ming Y."/>
            <person name="Kamphuis L.G."/>
            <person name="Nelson M.N."/>
            <person name="Garg G."/>
            <person name="Atkins C.A."/>
            <person name="Bayer P.E."/>
            <person name="Bravo A."/>
            <person name="Bringans S."/>
            <person name="Cannon S."/>
            <person name="Edwards D."/>
            <person name="Foley R."/>
            <person name="Gao L.L."/>
            <person name="Harrison M.J."/>
            <person name="Huang W."/>
            <person name="Hurgobin B."/>
            <person name="Li S."/>
            <person name="Liu C.W."/>
            <person name="McGrath A."/>
            <person name="Morahan G."/>
            <person name="Murray J."/>
            <person name="Weller J."/>
            <person name="Jian J."/>
            <person name="Singh K.B."/>
        </authorList>
    </citation>
    <scope>NUCLEOTIDE SEQUENCE [LARGE SCALE GENOMIC DNA]</scope>
    <source>
        <strain evidence="2">cv. Tanjil</strain>
        <tissue evidence="1">Whole plant</tissue>
    </source>
</reference>
<accession>A0A394DCB7</accession>
<dbReference type="Proteomes" id="UP000188354">
    <property type="component" value="Unassembled WGS sequence"/>
</dbReference>
<proteinExistence type="predicted"/>
<evidence type="ECO:0000313" key="2">
    <source>
        <dbReference type="Proteomes" id="UP000188354"/>
    </source>
</evidence>
<dbReference type="PANTHER" id="PTHR12484:SF4">
    <property type="entry name" value="A-KINASE ANCHOR PROTEIN 17A"/>
    <property type="match status" value="1"/>
</dbReference>
<dbReference type="PANTHER" id="PTHR12484">
    <property type="entry name" value="B-LYMPHOCYTE ANTIGEN-RELATED"/>
    <property type="match status" value="1"/>
</dbReference>
<dbReference type="InterPro" id="IPR056852">
    <property type="entry name" value="AK17A/B"/>
</dbReference>